<comment type="caution">
    <text evidence="2">The sequence shown here is derived from an EMBL/GenBank/DDBJ whole genome shotgun (WGS) entry which is preliminary data.</text>
</comment>
<proteinExistence type="predicted"/>
<dbReference type="Proteomes" id="UP000031549">
    <property type="component" value="Unassembled WGS sequence"/>
</dbReference>
<feature type="region of interest" description="Disordered" evidence="1">
    <location>
        <begin position="32"/>
        <end position="53"/>
    </location>
</feature>
<evidence type="ECO:0000313" key="3">
    <source>
        <dbReference type="Proteomes" id="UP000031549"/>
    </source>
</evidence>
<dbReference type="RefSeq" id="WP_163518933.1">
    <property type="nucleotide sequence ID" value="NZ_JTCM02000033.1"/>
</dbReference>
<sequence>MADRTSQSFFKNGDRSSLVLLDPSLKLKVSKAETASNKSEITTQQATQRVSAS</sequence>
<reference evidence="2 3" key="1">
    <citation type="journal article" date="2015" name="Genome Announc.">
        <title>Draft Genome Sequence of Cyanobacterium Hassallia byssoidea Strain VB512170, Isolated from Monuments in India.</title>
        <authorList>
            <person name="Singh D."/>
            <person name="Chandrababunaidu M.M."/>
            <person name="Panda A."/>
            <person name="Sen D."/>
            <person name="Bhattacharyya S."/>
            <person name="Adhikary S.P."/>
            <person name="Tripathy S."/>
        </authorList>
    </citation>
    <scope>NUCLEOTIDE SEQUENCE [LARGE SCALE GENOMIC DNA]</scope>
    <source>
        <strain evidence="2 3">VB512170</strain>
    </source>
</reference>
<feature type="compositionally biased region" description="Polar residues" evidence="1">
    <location>
        <begin position="33"/>
        <end position="53"/>
    </location>
</feature>
<protein>
    <submittedName>
        <fullName evidence="2">Uncharacterized protein</fullName>
    </submittedName>
</protein>
<dbReference type="EMBL" id="JTCM02000033">
    <property type="protein sequence ID" value="NEU74012.1"/>
    <property type="molecule type" value="Genomic_DNA"/>
</dbReference>
<accession>A0A846H9G8</accession>
<evidence type="ECO:0000313" key="2">
    <source>
        <dbReference type="EMBL" id="NEU74012.1"/>
    </source>
</evidence>
<dbReference type="AlphaFoldDB" id="A0A846H9G8"/>
<organism evidence="2 3">
    <name type="scientific">Hassallia byssoidea VB512170</name>
    <dbReference type="NCBI Taxonomy" id="1304833"/>
    <lineage>
        <taxon>Bacteria</taxon>
        <taxon>Bacillati</taxon>
        <taxon>Cyanobacteriota</taxon>
        <taxon>Cyanophyceae</taxon>
        <taxon>Nostocales</taxon>
        <taxon>Tolypothrichaceae</taxon>
        <taxon>Hassallia</taxon>
    </lineage>
</organism>
<keyword evidence="3" id="KW-1185">Reference proteome</keyword>
<gene>
    <name evidence="2" type="ORF">PI95_015970</name>
</gene>
<evidence type="ECO:0000256" key="1">
    <source>
        <dbReference type="SAM" id="MobiDB-lite"/>
    </source>
</evidence>
<name>A0A846H9G8_9CYAN</name>